<protein>
    <submittedName>
        <fullName evidence="2">DUF4382 domain-containing protein</fullName>
    </submittedName>
</protein>
<evidence type="ECO:0000313" key="3">
    <source>
        <dbReference type="Proteomes" id="UP001201549"/>
    </source>
</evidence>
<name>A0ABT2FLL6_9GAMM</name>
<reference evidence="3" key="1">
    <citation type="submission" date="2023-07" db="EMBL/GenBank/DDBJ databases">
        <title>Shewanella mangrovi sp. nov., an acetaldehyde- degrading bacterium isolated from mangrove sediment.</title>
        <authorList>
            <person name="Liu Y."/>
        </authorList>
    </citation>
    <scope>NUCLEOTIDE SEQUENCE [LARGE SCALE GENOMIC DNA]</scope>
    <source>
        <strain evidence="3">C32</strain>
    </source>
</reference>
<evidence type="ECO:0000259" key="1">
    <source>
        <dbReference type="Pfam" id="PF14321"/>
    </source>
</evidence>
<sequence>MKRQYSLPSALLTSATILLLTGCGGSDSPAEPEVAMSRVSFAVSDAPVDSAEQVVVAFDQIELIRNGEENIVLDVQGENGATFRQIDLLQYQGSDSTLIVSNEPIPTGSYDNLILHVLDESSGSDLSYVVNDNGQQIPLKQPSNRLRLGGFTVAADSVQQFTIEFNLRQSLVENQNGQRYNLKPHGVTIVNNAEVASISGTVDVSLFNTEGCSFEQGNFVYLYPGHGLTNTLADLYDPEVNTTEIVVPAVMAYTSAPVTYAEGNFADYQFGFIPAGDYTIAFSCSPIADDPEQFDGISIPNPAGQVHEITVTAGQTTTQNFTPIL</sequence>
<dbReference type="RefSeq" id="WP_238896267.1">
    <property type="nucleotide sequence ID" value="NZ_JAKOGG010000005.1"/>
</dbReference>
<dbReference type="InterPro" id="IPR025491">
    <property type="entry name" value="DUF4382"/>
</dbReference>
<dbReference type="EMBL" id="JAKOGG010000005">
    <property type="protein sequence ID" value="MCS4556881.1"/>
    <property type="molecule type" value="Genomic_DNA"/>
</dbReference>
<dbReference type="Proteomes" id="UP001201549">
    <property type="component" value="Unassembled WGS sequence"/>
</dbReference>
<comment type="caution">
    <text evidence="2">The sequence shown here is derived from an EMBL/GenBank/DDBJ whole genome shotgun (WGS) entry which is preliminary data.</text>
</comment>
<feature type="domain" description="DUF4382" evidence="1">
    <location>
        <begin position="37"/>
        <end position="184"/>
    </location>
</feature>
<organism evidence="2 3">
    <name type="scientific">Shewanella electrica</name>
    <dbReference type="NCBI Taxonomy" id="515560"/>
    <lineage>
        <taxon>Bacteria</taxon>
        <taxon>Pseudomonadati</taxon>
        <taxon>Pseudomonadota</taxon>
        <taxon>Gammaproteobacteria</taxon>
        <taxon>Alteromonadales</taxon>
        <taxon>Shewanellaceae</taxon>
        <taxon>Shewanella</taxon>
    </lineage>
</organism>
<dbReference type="PROSITE" id="PS51257">
    <property type="entry name" value="PROKAR_LIPOPROTEIN"/>
    <property type="match status" value="1"/>
</dbReference>
<dbReference type="Pfam" id="PF14321">
    <property type="entry name" value="DUF4382"/>
    <property type="match status" value="1"/>
</dbReference>
<gene>
    <name evidence="2" type="ORF">L9G74_10535</name>
</gene>
<evidence type="ECO:0000313" key="2">
    <source>
        <dbReference type="EMBL" id="MCS4556881.1"/>
    </source>
</evidence>
<accession>A0ABT2FLL6</accession>
<keyword evidence="3" id="KW-1185">Reference proteome</keyword>
<proteinExistence type="predicted"/>